<dbReference type="InterPro" id="IPR001810">
    <property type="entry name" value="F-box_dom"/>
</dbReference>
<dbReference type="PANTHER" id="PTHR35828">
    <property type="entry name" value="OS08G0203800 PROTEIN-RELATED"/>
    <property type="match status" value="1"/>
</dbReference>
<dbReference type="InterPro" id="IPR036047">
    <property type="entry name" value="F-box-like_dom_sf"/>
</dbReference>
<evidence type="ECO:0000256" key="1">
    <source>
        <dbReference type="SAM" id="MobiDB-lite"/>
    </source>
</evidence>
<proteinExistence type="predicted"/>
<dbReference type="CDD" id="cd09917">
    <property type="entry name" value="F-box_SF"/>
    <property type="match status" value="1"/>
</dbReference>
<gene>
    <name evidence="3" type="ORF">OsJ_36024</name>
</gene>
<sequence length="459" mass="49576">MKTMTSEMKPPSSSSSSSLSSRGLPIDVIVEIAERSDPITLLRCAAACRQLRRAISGEGLRRELRLRNAAGFVPVLLRGFYYQPLHGAHGFLQEPVRFFAAGAGAGDHHGQLPAGDDAVESLALGFEPVEARGGFVVARTGRSSGEVCNPMTGYVLPIPLPRKDLVTSYLLLTADDGVGLGPSSDDDSELHRFRLLAVQLCQPTNQGRRLRLKMQALTPVTGRWGPTTKIPVHGVGGDIHQHPGAELLGRHPVVVNGAAYFLVVSHSFDRQRPHPPSHYFILRVDVSDHGGGDGRNGTTKAATIIPAPEGLKPPSCSRCTSSEAAAAVVTSKQLLLTPSRDRRSVALLVCRTTRVEIHTLDMLAAPSAWARATEVVDTAAVRRRPCDLSESEVELHWSGEASGAVVLRLGGTVCQLDRATMAIRTIDEEFPEFRYRSRHMLLPYEMGLSSWVPSISTSA</sequence>
<evidence type="ECO:0000259" key="2">
    <source>
        <dbReference type="SMART" id="SM00256"/>
    </source>
</evidence>
<protein>
    <recommendedName>
        <fullName evidence="2">F-box domain-containing protein</fullName>
    </recommendedName>
</protein>
<dbReference type="AlphaFoldDB" id="A0A8J8XIT9"/>
<dbReference type="Pfam" id="PF12937">
    <property type="entry name" value="F-box-like"/>
    <property type="match status" value="1"/>
</dbReference>
<dbReference type="OrthoDB" id="620691at2759"/>
<dbReference type="Proteomes" id="UP000007752">
    <property type="component" value="Chromosome 12"/>
</dbReference>
<reference evidence="3" key="2">
    <citation type="submission" date="2008-12" db="EMBL/GenBank/DDBJ databases">
        <title>Improved gene annotation of the rice (Oryza sativa) genomes.</title>
        <authorList>
            <person name="Wang J."/>
            <person name="Li R."/>
            <person name="Fan W."/>
            <person name="Huang Q."/>
            <person name="Zhang J."/>
            <person name="Zhou Y."/>
            <person name="Hu Y."/>
            <person name="Zi S."/>
            <person name="Li J."/>
            <person name="Ni P."/>
            <person name="Zheng H."/>
            <person name="Zhang Y."/>
            <person name="Zhao M."/>
            <person name="Hao Q."/>
            <person name="McDermott J."/>
            <person name="Samudrala R."/>
            <person name="Kristiansen K."/>
            <person name="Wong G.K.-S."/>
        </authorList>
    </citation>
    <scope>NUCLEOTIDE SEQUENCE</scope>
</reference>
<feature type="domain" description="F-box" evidence="2">
    <location>
        <begin position="24"/>
        <end position="64"/>
    </location>
</feature>
<dbReference type="SUPFAM" id="SSF81383">
    <property type="entry name" value="F-box domain"/>
    <property type="match status" value="1"/>
</dbReference>
<dbReference type="SMART" id="SM00256">
    <property type="entry name" value="FBOX"/>
    <property type="match status" value="1"/>
</dbReference>
<accession>A0A8J8XIT9</accession>
<organism evidence="3">
    <name type="scientific">Oryza sativa subsp. japonica</name>
    <name type="common">Rice</name>
    <dbReference type="NCBI Taxonomy" id="39947"/>
    <lineage>
        <taxon>Eukaryota</taxon>
        <taxon>Viridiplantae</taxon>
        <taxon>Streptophyta</taxon>
        <taxon>Embryophyta</taxon>
        <taxon>Tracheophyta</taxon>
        <taxon>Spermatophyta</taxon>
        <taxon>Magnoliopsida</taxon>
        <taxon>Liliopsida</taxon>
        <taxon>Poales</taxon>
        <taxon>Poaceae</taxon>
        <taxon>BOP clade</taxon>
        <taxon>Oryzoideae</taxon>
        <taxon>Oryzeae</taxon>
        <taxon>Oryzinae</taxon>
        <taxon>Oryza</taxon>
        <taxon>Oryza sativa</taxon>
    </lineage>
</organism>
<name>A0A8J8XIT9_ORYSJ</name>
<dbReference type="EMBL" id="CM000149">
    <property type="protein sequence ID" value="EAZ20415.1"/>
    <property type="molecule type" value="Genomic_DNA"/>
</dbReference>
<feature type="compositionally biased region" description="Low complexity" evidence="1">
    <location>
        <begin position="12"/>
        <end position="21"/>
    </location>
</feature>
<reference evidence="3" key="1">
    <citation type="journal article" date="2005" name="PLoS Biol.">
        <title>The genomes of Oryza sativa: a history of duplications.</title>
        <authorList>
            <person name="Yu J."/>
            <person name="Wang J."/>
            <person name="Lin W."/>
            <person name="Li S."/>
            <person name="Li H."/>
            <person name="Zhou J."/>
            <person name="Ni P."/>
            <person name="Dong W."/>
            <person name="Hu S."/>
            <person name="Zeng C."/>
            <person name="Zhang J."/>
            <person name="Zhang Y."/>
            <person name="Li R."/>
            <person name="Xu Z."/>
            <person name="Li S."/>
            <person name="Li X."/>
            <person name="Zheng H."/>
            <person name="Cong L."/>
            <person name="Lin L."/>
            <person name="Yin J."/>
            <person name="Geng J."/>
            <person name="Li G."/>
            <person name="Shi J."/>
            <person name="Liu J."/>
            <person name="Lv H."/>
            <person name="Li J."/>
            <person name="Wang J."/>
            <person name="Deng Y."/>
            <person name="Ran L."/>
            <person name="Shi X."/>
            <person name="Wang X."/>
            <person name="Wu Q."/>
            <person name="Li C."/>
            <person name="Ren X."/>
            <person name="Wang J."/>
            <person name="Wang X."/>
            <person name="Li D."/>
            <person name="Liu D."/>
            <person name="Zhang X."/>
            <person name="Ji Z."/>
            <person name="Zhao W."/>
            <person name="Sun Y."/>
            <person name="Zhang Z."/>
            <person name="Bao J."/>
            <person name="Han Y."/>
            <person name="Dong L."/>
            <person name="Ji J."/>
            <person name="Chen P."/>
            <person name="Wu S."/>
            <person name="Liu J."/>
            <person name="Xiao Y."/>
            <person name="Bu D."/>
            <person name="Tan J."/>
            <person name="Yang L."/>
            <person name="Ye C."/>
            <person name="Zhang J."/>
            <person name="Xu J."/>
            <person name="Zhou Y."/>
            <person name="Yu Y."/>
            <person name="Zhang B."/>
            <person name="Zhuang S."/>
            <person name="Wei H."/>
            <person name="Liu B."/>
            <person name="Lei M."/>
            <person name="Yu H."/>
            <person name="Li Y."/>
            <person name="Xu H."/>
            <person name="Wei S."/>
            <person name="He X."/>
            <person name="Fang L."/>
            <person name="Zhang Z."/>
            <person name="Zhang Y."/>
            <person name="Huang X."/>
            <person name="Su Z."/>
            <person name="Tong W."/>
            <person name="Li J."/>
            <person name="Tong Z."/>
            <person name="Li S."/>
            <person name="Ye J."/>
            <person name="Wang L."/>
            <person name="Fang L."/>
            <person name="Lei T."/>
            <person name="Chen C."/>
            <person name="Chen H."/>
            <person name="Xu Z."/>
            <person name="Li H."/>
            <person name="Huang H."/>
            <person name="Zhang F."/>
            <person name="Xu H."/>
            <person name="Li N."/>
            <person name="Zhao C."/>
            <person name="Li S."/>
            <person name="Dong L."/>
            <person name="Huang Y."/>
            <person name="Li L."/>
            <person name="Xi Y."/>
            <person name="Qi Q."/>
            <person name="Li W."/>
            <person name="Zhang B."/>
            <person name="Hu W."/>
            <person name="Zhang Y."/>
            <person name="Tian X."/>
            <person name="Jiao Y."/>
            <person name="Liang X."/>
            <person name="Jin J."/>
            <person name="Gao L."/>
            <person name="Zheng W."/>
            <person name="Hao B."/>
            <person name="Liu S."/>
            <person name="Wang W."/>
            <person name="Yuan L."/>
            <person name="Cao M."/>
            <person name="McDermott J."/>
            <person name="Samudrala R."/>
            <person name="Wang J."/>
            <person name="Wong G.K."/>
            <person name="Yang H."/>
        </authorList>
    </citation>
    <scope>NUCLEOTIDE SEQUENCE [LARGE SCALE GENOMIC DNA]</scope>
</reference>
<evidence type="ECO:0000313" key="3">
    <source>
        <dbReference type="EMBL" id="EAZ20415.1"/>
    </source>
</evidence>
<feature type="region of interest" description="Disordered" evidence="1">
    <location>
        <begin position="1"/>
        <end position="21"/>
    </location>
</feature>
<dbReference type="PANTHER" id="PTHR35828:SF28">
    <property type="entry name" value="F-BOX DOMAIN CONTAINING PROTEIN"/>
    <property type="match status" value="1"/>
</dbReference>